<organism evidence="1 2">
    <name type="scientific">Bradyrhizobium stylosanthis</name>
    <dbReference type="NCBI Taxonomy" id="1803665"/>
    <lineage>
        <taxon>Bacteria</taxon>
        <taxon>Pseudomonadati</taxon>
        <taxon>Pseudomonadota</taxon>
        <taxon>Alphaproteobacteria</taxon>
        <taxon>Hyphomicrobiales</taxon>
        <taxon>Nitrobacteraceae</taxon>
        <taxon>Bradyrhizobium</taxon>
    </lineage>
</organism>
<gene>
    <name evidence="1" type="ORF">FBZ96_104415</name>
</gene>
<dbReference type="Proteomes" id="UP000319949">
    <property type="component" value="Unassembled WGS sequence"/>
</dbReference>
<dbReference type="AlphaFoldDB" id="A0A560DQP4"/>
<reference evidence="1 2" key="1">
    <citation type="submission" date="2019-06" db="EMBL/GenBank/DDBJ databases">
        <title>Genomic Encyclopedia of Type Strains, Phase IV (KMG-V): Genome sequencing to study the core and pangenomes of soil and plant-associated prokaryotes.</title>
        <authorList>
            <person name="Whitman W."/>
        </authorList>
    </citation>
    <scope>NUCLEOTIDE SEQUENCE [LARGE SCALE GENOMIC DNA]</scope>
    <source>
        <strain evidence="1 2">BR 510</strain>
    </source>
</reference>
<evidence type="ECO:0000313" key="2">
    <source>
        <dbReference type="Proteomes" id="UP000319949"/>
    </source>
</evidence>
<dbReference type="EMBL" id="VITK01000004">
    <property type="protein sequence ID" value="TWA99440.1"/>
    <property type="molecule type" value="Genomic_DNA"/>
</dbReference>
<evidence type="ECO:0008006" key="3">
    <source>
        <dbReference type="Google" id="ProtNLM"/>
    </source>
</evidence>
<accession>A0A560DQP4</accession>
<proteinExistence type="predicted"/>
<protein>
    <recommendedName>
        <fullName evidence="3">DUF2946 family protein</fullName>
    </recommendedName>
</protein>
<evidence type="ECO:0000313" key="1">
    <source>
        <dbReference type="EMBL" id="TWA99440.1"/>
    </source>
</evidence>
<name>A0A560DQP4_9BRAD</name>
<keyword evidence="2" id="KW-1185">Reference proteome</keyword>
<comment type="caution">
    <text evidence="1">The sequence shown here is derived from an EMBL/GenBank/DDBJ whole genome shotgun (WGS) entry which is preliminary data.</text>
</comment>
<dbReference type="STRING" id="1803665.GCA_001641335_05613"/>
<sequence>MLVRTGSGPKGKSIEMRLVRTILAFAIAISLAMLPVGASASGLAMSPDDMQTAMQMAGGADMSMDECCPDMKGTGSQPAGYKCGMGFCCVGGIVALGDVRPLAFAFPAVAAGSIAIPADQVVSVRRGSPPFRPPRV</sequence>